<feature type="domain" description="Serpin" evidence="3">
    <location>
        <begin position="11"/>
        <end position="378"/>
    </location>
</feature>
<keyword evidence="5" id="KW-1185">Reference proteome</keyword>
<accession>A0AAN8II07</accession>
<dbReference type="CDD" id="cd19581">
    <property type="entry name" value="serpinL_nematode"/>
    <property type="match status" value="1"/>
</dbReference>
<dbReference type="Gene3D" id="2.30.39.10">
    <property type="entry name" value="Alpha-1-antitrypsin, domain 1"/>
    <property type="match status" value="1"/>
</dbReference>
<dbReference type="SUPFAM" id="SSF56574">
    <property type="entry name" value="Serpins"/>
    <property type="match status" value="1"/>
</dbReference>
<protein>
    <submittedName>
        <fullName evidence="4">Serine proteinase inhibitor</fullName>
    </submittedName>
</protein>
<name>A0AAN8II07_TRICO</name>
<dbReference type="InterPro" id="IPR042185">
    <property type="entry name" value="Serpin_sf_2"/>
</dbReference>
<proteinExistence type="inferred from homology"/>
<comment type="similarity">
    <text evidence="1 2">Belongs to the serpin family.</text>
</comment>
<dbReference type="Pfam" id="PF00079">
    <property type="entry name" value="Serpin"/>
    <property type="match status" value="1"/>
</dbReference>
<evidence type="ECO:0000256" key="1">
    <source>
        <dbReference type="ARBA" id="ARBA00009500"/>
    </source>
</evidence>
<organism evidence="4 5">
    <name type="scientific">Trichostrongylus colubriformis</name>
    <name type="common">Black scour worm</name>
    <dbReference type="NCBI Taxonomy" id="6319"/>
    <lineage>
        <taxon>Eukaryota</taxon>
        <taxon>Metazoa</taxon>
        <taxon>Ecdysozoa</taxon>
        <taxon>Nematoda</taxon>
        <taxon>Chromadorea</taxon>
        <taxon>Rhabditida</taxon>
        <taxon>Rhabditina</taxon>
        <taxon>Rhabditomorpha</taxon>
        <taxon>Strongyloidea</taxon>
        <taxon>Trichostrongylidae</taxon>
        <taxon>Trichostrongylus</taxon>
    </lineage>
</organism>
<dbReference type="SMART" id="SM00093">
    <property type="entry name" value="SERPIN"/>
    <property type="match status" value="1"/>
</dbReference>
<evidence type="ECO:0000256" key="2">
    <source>
        <dbReference type="RuleBase" id="RU000411"/>
    </source>
</evidence>
<evidence type="ECO:0000259" key="3">
    <source>
        <dbReference type="SMART" id="SM00093"/>
    </source>
</evidence>
<dbReference type="PANTHER" id="PTHR11461">
    <property type="entry name" value="SERINE PROTEASE INHIBITOR, SERPIN"/>
    <property type="match status" value="1"/>
</dbReference>
<dbReference type="InterPro" id="IPR000215">
    <property type="entry name" value="Serpin_fam"/>
</dbReference>
<evidence type="ECO:0000313" key="4">
    <source>
        <dbReference type="EMBL" id="KAK5970082.1"/>
    </source>
</evidence>
<dbReference type="InterPro" id="IPR023796">
    <property type="entry name" value="Serpin_dom"/>
</dbReference>
<dbReference type="GO" id="GO:0004867">
    <property type="term" value="F:serine-type endopeptidase inhibitor activity"/>
    <property type="evidence" value="ECO:0007669"/>
    <property type="project" value="InterPro"/>
</dbReference>
<dbReference type="InterPro" id="IPR042178">
    <property type="entry name" value="Serpin_sf_1"/>
</dbReference>
<dbReference type="InterPro" id="IPR023795">
    <property type="entry name" value="Serpin_CS"/>
</dbReference>
<dbReference type="Proteomes" id="UP001331761">
    <property type="component" value="Unassembled WGS sequence"/>
</dbReference>
<dbReference type="InterPro" id="IPR036186">
    <property type="entry name" value="Serpin_sf"/>
</dbReference>
<comment type="caution">
    <text evidence="4">The sequence shown here is derived from an EMBL/GenBank/DDBJ whole genome shotgun (WGS) entry which is preliminary data.</text>
</comment>
<evidence type="ECO:0000313" key="5">
    <source>
        <dbReference type="Proteomes" id="UP001331761"/>
    </source>
</evidence>
<dbReference type="GO" id="GO:0005615">
    <property type="term" value="C:extracellular space"/>
    <property type="evidence" value="ECO:0007669"/>
    <property type="project" value="InterPro"/>
</dbReference>
<dbReference type="PANTHER" id="PTHR11461:SF211">
    <property type="entry name" value="GH10112P-RELATED"/>
    <property type="match status" value="1"/>
</dbReference>
<dbReference type="Gene3D" id="3.30.497.10">
    <property type="entry name" value="Antithrombin, subunit I, domain 2"/>
    <property type="match status" value="1"/>
</dbReference>
<reference evidence="4 5" key="1">
    <citation type="submission" date="2019-10" db="EMBL/GenBank/DDBJ databases">
        <title>Assembly and Annotation for the nematode Trichostrongylus colubriformis.</title>
        <authorList>
            <person name="Martin J."/>
        </authorList>
    </citation>
    <scope>NUCLEOTIDE SEQUENCE [LARGE SCALE GENOMIC DNA]</scope>
    <source>
        <strain evidence="4">G859</strain>
        <tissue evidence="4">Whole worm</tissue>
    </source>
</reference>
<gene>
    <name evidence="4" type="ORF">GCK32_002292</name>
</gene>
<dbReference type="AlphaFoldDB" id="A0AAN8II07"/>
<dbReference type="EMBL" id="WIXE01019375">
    <property type="protein sequence ID" value="KAK5970082.1"/>
    <property type="molecule type" value="Genomic_DNA"/>
</dbReference>
<dbReference type="PROSITE" id="PS00284">
    <property type="entry name" value="SERPIN"/>
    <property type="match status" value="1"/>
</dbReference>
<sequence length="378" mass="42690">MYLTAEADFGLNMLRHAPANESLVVSPLSVIFALAMVQMGAKGTTKSQINDVLSKGSSDSEIVEHYSDLSSQIRKARNGVKSRIANGFFLDKQFAIEEDYKESIKESYNAKVKALNFDKADKAAKIIDGIISNKTEGRIKDMVNEDMVRGAYSLIVNAIYFTAEWQEKFYKSASSNKTFHSIAGDKRKFSSMSEWRRHLGWRRDELMNEFEEHRLYAEDDDFQVLSLPYSDTSFAFNIFLLKKRFGLRALRSKLVGEIIQQLLSTLKKTYISITIPKMKIETDFKLKEALIAMKVSEMFTDNVDLSGITKEAPLQISDAAHRAIIDVNEEGTTAAAATLFKAIPLSAVMAEPVKFRANHPFLFILTKDNHPLFMGQFV</sequence>